<accession>A0AAN9K1M2</accession>
<name>A0AAN9K1M2_CANGL</name>
<gene>
    <name evidence="1" type="ORF">VNO77_41865</name>
</gene>
<dbReference type="AlphaFoldDB" id="A0AAN9K1M2"/>
<reference evidence="1 2" key="1">
    <citation type="submission" date="2024-01" db="EMBL/GenBank/DDBJ databases">
        <title>The genomes of 5 underutilized Papilionoideae crops provide insights into root nodulation and disease resistanc.</title>
        <authorList>
            <person name="Jiang F."/>
        </authorList>
    </citation>
    <scope>NUCLEOTIDE SEQUENCE [LARGE SCALE GENOMIC DNA]</scope>
    <source>
        <strain evidence="1">LVBAO_FW01</strain>
        <tissue evidence="1">Leaves</tissue>
    </source>
</reference>
<comment type="caution">
    <text evidence="1">The sequence shown here is derived from an EMBL/GenBank/DDBJ whole genome shotgun (WGS) entry which is preliminary data.</text>
</comment>
<evidence type="ECO:0000313" key="1">
    <source>
        <dbReference type="EMBL" id="KAK7308263.1"/>
    </source>
</evidence>
<evidence type="ECO:0000313" key="2">
    <source>
        <dbReference type="Proteomes" id="UP001367508"/>
    </source>
</evidence>
<dbReference type="Proteomes" id="UP001367508">
    <property type="component" value="Unassembled WGS sequence"/>
</dbReference>
<protein>
    <submittedName>
        <fullName evidence="1">Uncharacterized protein</fullName>
    </submittedName>
</protein>
<sequence length="104" mass="11861">MHAEHVNWWKGWSVRLNKSGPATQKHIQETGPYHRAIPQGQRPKIAALENIILFLPQCLLAADFKQEERESSSFWVKLGSKRYGPRSDLNIFFGCCQLARVAGI</sequence>
<organism evidence="1 2">
    <name type="scientific">Canavalia gladiata</name>
    <name type="common">Sword bean</name>
    <name type="synonym">Dolichos gladiatus</name>
    <dbReference type="NCBI Taxonomy" id="3824"/>
    <lineage>
        <taxon>Eukaryota</taxon>
        <taxon>Viridiplantae</taxon>
        <taxon>Streptophyta</taxon>
        <taxon>Embryophyta</taxon>
        <taxon>Tracheophyta</taxon>
        <taxon>Spermatophyta</taxon>
        <taxon>Magnoliopsida</taxon>
        <taxon>eudicotyledons</taxon>
        <taxon>Gunneridae</taxon>
        <taxon>Pentapetalae</taxon>
        <taxon>rosids</taxon>
        <taxon>fabids</taxon>
        <taxon>Fabales</taxon>
        <taxon>Fabaceae</taxon>
        <taxon>Papilionoideae</taxon>
        <taxon>50 kb inversion clade</taxon>
        <taxon>NPAAA clade</taxon>
        <taxon>indigoferoid/millettioid clade</taxon>
        <taxon>Phaseoleae</taxon>
        <taxon>Canavalia</taxon>
    </lineage>
</organism>
<proteinExistence type="predicted"/>
<dbReference type="EMBL" id="JAYMYQ010000010">
    <property type="protein sequence ID" value="KAK7308263.1"/>
    <property type="molecule type" value="Genomic_DNA"/>
</dbReference>
<keyword evidence="2" id="KW-1185">Reference proteome</keyword>